<keyword evidence="4 6" id="KW-0472">Membrane</keyword>
<evidence type="ECO:0000256" key="4">
    <source>
        <dbReference type="ARBA" id="ARBA00023136"/>
    </source>
</evidence>
<evidence type="ECO:0000256" key="1">
    <source>
        <dbReference type="ARBA" id="ARBA00004167"/>
    </source>
</evidence>
<protein>
    <recommendedName>
        <fullName evidence="9">Galactose oxidase</fullName>
    </recommendedName>
</protein>
<dbReference type="GO" id="GO:0016020">
    <property type="term" value="C:membrane"/>
    <property type="evidence" value="ECO:0007669"/>
    <property type="project" value="UniProtKB-SubCell"/>
</dbReference>
<name>A0A137PGI6_CONC2</name>
<dbReference type="InterPro" id="IPR051694">
    <property type="entry name" value="Immunoregulatory_rcpt-like"/>
</dbReference>
<dbReference type="STRING" id="796925.A0A137PGI6"/>
<dbReference type="OrthoDB" id="432528at2759"/>
<dbReference type="SUPFAM" id="SSF117281">
    <property type="entry name" value="Kelch motif"/>
    <property type="match status" value="1"/>
</dbReference>
<gene>
    <name evidence="7" type="ORF">CONCODRAFT_67822</name>
</gene>
<comment type="subcellular location">
    <subcellularLocation>
        <location evidence="1">Membrane</location>
        <topology evidence="1">Single-pass membrane protein</topology>
    </subcellularLocation>
</comment>
<accession>A0A137PGI6</accession>
<evidence type="ECO:0000256" key="6">
    <source>
        <dbReference type="SAM" id="Phobius"/>
    </source>
</evidence>
<dbReference type="GO" id="GO:0071944">
    <property type="term" value="C:cell periphery"/>
    <property type="evidence" value="ECO:0007669"/>
    <property type="project" value="UniProtKB-ARBA"/>
</dbReference>
<evidence type="ECO:0008006" key="9">
    <source>
        <dbReference type="Google" id="ProtNLM"/>
    </source>
</evidence>
<dbReference type="CDD" id="cd12087">
    <property type="entry name" value="TM_EGFR-like"/>
    <property type="match status" value="1"/>
</dbReference>
<dbReference type="AlphaFoldDB" id="A0A137PGI6"/>
<evidence type="ECO:0000313" key="7">
    <source>
        <dbReference type="EMBL" id="KXN74051.1"/>
    </source>
</evidence>
<dbReference type="EMBL" id="KQ964428">
    <property type="protein sequence ID" value="KXN74051.1"/>
    <property type="molecule type" value="Genomic_DNA"/>
</dbReference>
<evidence type="ECO:0000256" key="5">
    <source>
        <dbReference type="SAM" id="MobiDB-lite"/>
    </source>
</evidence>
<feature type="compositionally biased region" description="Polar residues" evidence="5">
    <location>
        <begin position="392"/>
        <end position="401"/>
    </location>
</feature>
<sequence length="427" mass="46489">MYFTGGAIGPSVSPINDIYQLNLKVGFNITNTTNNLIPSTLPQDSRLPVFGAVFNPTLNGSLLYVYGGSQNNFTLANTGTAITGQADDNWTQLASSPDVPAMRFTTGVRINNTIVILPGAGSDDVVKDLKSVYLYDIPSDSWKVQSTTRSDRRQVVQYKPVVYKNQILIQGGVSSLNTTSSNFTAWDDLIALDVTNWQFTIHKLNTNFGSTIRIGYGAWTIGDQLVQFFGQPSPVQPTASGTTFNPMQVIDLNTFQAVPTYTPPPDSFFNASQGAPASSTAAGLSTGAIIGIVFGVLGLILIIAAIVYFFRRKITKLKEELSPPDYFGDRNSKHVSQNVANDNGLVWAGDADNRNKVGNNGRNTANDTDPDSSNITLTEMEGGHHNGRTGHHSSGNNRSYNQDQDQRIFNLNETRLGQDELDDRFDI</sequence>
<dbReference type="PANTHER" id="PTHR15549">
    <property type="entry name" value="PAIRED IMMUNOGLOBULIN-LIKE TYPE 2 RECEPTOR"/>
    <property type="match status" value="1"/>
</dbReference>
<feature type="compositionally biased region" description="Polar residues" evidence="5">
    <location>
        <begin position="356"/>
        <end position="377"/>
    </location>
</feature>
<evidence type="ECO:0000256" key="3">
    <source>
        <dbReference type="ARBA" id="ARBA00022989"/>
    </source>
</evidence>
<reference evidence="7 8" key="1">
    <citation type="journal article" date="2015" name="Genome Biol. Evol.">
        <title>Phylogenomic analyses indicate that early fungi evolved digesting cell walls of algal ancestors of land plants.</title>
        <authorList>
            <person name="Chang Y."/>
            <person name="Wang S."/>
            <person name="Sekimoto S."/>
            <person name="Aerts A.L."/>
            <person name="Choi C."/>
            <person name="Clum A."/>
            <person name="LaButti K.M."/>
            <person name="Lindquist E.A."/>
            <person name="Yee Ngan C."/>
            <person name="Ohm R.A."/>
            <person name="Salamov A.A."/>
            <person name="Grigoriev I.V."/>
            <person name="Spatafora J.W."/>
            <person name="Berbee M.L."/>
        </authorList>
    </citation>
    <scope>NUCLEOTIDE SEQUENCE [LARGE SCALE GENOMIC DNA]</scope>
    <source>
        <strain evidence="7 8">NRRL 28638</strain>
    </source>
</reference>
<feature type="transmembrane region" description="Helical" evidence="6">
    <location>
        <begin position="288"/>
        <end position="310"/>
    </location>
</feature>
<dbReference type="Proteomes" id="UP000070444">
    <property type="component" value="Unassembled WGS sequence"/>
</dbReference>
<keyword evidence="8" id="KW-1185">Reference proteome</keyword>
<organism evidence="7 8">
    <name type="scientific">Conidiobolus coronatus (strain ATCC 28846 / CBS 209.66 / NRRL 28638)</name>
    <name type="common">Delacroixia coronata</name>
    <dbReference type="NCBI Taxonomy" id="796925"/>
    <lineage>
        <taxon>Eukaryota</taxon>
        <taxon>Fungi</taxon>
        <taxon>Fungi incertae sedis</taxon>
        <taxon>Zoopagomycota</taxon>
        <taxon>Entomophthoromycotina</taxon>
        <taxon>Entomophthoromycetes</taxon>
        <taxon>Entomophthorales</taxon>
        <taxon>Ancylistaceae</taxon>
        <taxon>Conidiobolus</taxon>
    </lineage>
</organism>
<feature type="region of interest" description="Disordered" evidence="5">
    <location>
        <begin position="343"/>
        <end position="401"/>
    </location>
</feature>
<proteinExistence type="predicted"/>
<evidence type="ECO:0000313" key="8">
    <source>
        <dbReference type="Proteomes" id="UP000070444"/>
    </source>
</evidence>
<evidence type="ECO:0000256" key="2">
    <source>
        <dbReference type="ARBA" id="ARBA00022692"/>
    </source>
</evidence>
<dbReference type="Gene3D" id="2.120.10.80">
    <property type="entry name" value="Kelch-type beta propeller"/>
    <property type="match status" value="1"/>
</dbReference>
<keyword evidence="3 6" id="KW-1133">Transmembrane helix</keyword>
<dbReference type="InterPro" id="IPR015915">
    <property type="entry name" value="Kelch-typ_b-propeller"/>
</dbReference>
<keyword evidence="2 6" id="KW-0812">Transmembrane</keyword>